<dbReference type="AlphaFoldDB" id="A0AAE0HXJ7"/>
<comment type="subcellular location">
    <subcellularLocation>
        <location evidence="1">Endoplasmic reticulum membrane</location>
        <topology evidence="1">Single-pass membrane protein</topology>
    </subcellularLocation>
    <subcellularLocation>
        <location evidence="2">Nucleus membrane</location>
        <topology evidence="2">Single-pass membrane protein</topology>
    </subcellularLocation>
</comment>
<evidence type="ECO:0000256" key="8">
    <source>
        <dbReference type="ARBA" id="ARBA00022989"/>
    </source>
</evidence>
<feature type="transmembrane region" description="Helical" evidence="12">
    <location>
        <begin position="253"/>
        <end position="278"/>
    </location>
</feature>
<comment type="subunit">
    <text evidence="4">Heterodimer with ALG13 to form a functional enzyme.</text>
</comment>
<evidence type="ECO:0000313" key="13">
    <source>
        <dbReference type="EMBL" id="KAK3314651.1"/>
    </source>
</evidence>
<feature type="compositionally biased region" description="Polar residues" evidence="11">
    <location>
        <begin position="105"/>
        <end position="119"/>
    </location>
</feature>
<feature type="transmembrane region" description="Helical" evidence="12">
    <location>
        <begin position="76"/>
        <end position="94"/>
    </location>
</feature>
<organism evidence="13 14">
    <name type="scientific">Apodospora peruviana</name>
    <dbReference type="NCBI Taxonomy" id="516989"/>
    <lineage>
        <taxon>Eukaryota</taxon>
        <taxon>Fungi</taxon>
        <taxon>Dikarya</taxon>
        <taxon>Ascomycota</taxon>
        <taxon>Pezizomycotina</taxon>
        <taxon>Sordariomycetes</taxon>
        <taxon>Sordariomycetidae</taxon>
        <taxon>Sordariales</taxon>
        <taxon>Lasiosphaeriaceae</taxon>
        <taxon>Apodospora</taxon>
    </lineage>
</organism>
<evidence type="ECO:0000256" key="5">
    <source>
        <dbReference type="ARBA" id="ARBA00017467"/>
    </source>
</evidence>
<evidence type="ECO:0000256" key="4">
    <source>
        <dbReference type="ARBA" id="ARBA00011335"/>
    </source>
</evidence>
<feature type="transmembrane region" description="Helical" evidence="12">
    <location>
        <begin position="51"/>
        <end position="70"/>
    </location>
</feature>
<evidence type="ECO:0000256" key="12">
    <source>
        <dbReference type="SAM" id="Phobius"/>
    </source>
</evidence>
<dbReference type="GO" id="GO:0031965">
    <property type="term" value="C:nuclear membrane"/>
    <property type="evidence" value="ECO:0007669"/>
    <property type="project" value="UniProtKB-SubCell"/>
</dbReference>
<dbReference type="GO" id="GO:0043541">
    <property type="term" value="C:UDP-N-acetylglucosamine transferase complex"/>
    <property type="evidence" value="ECO:0007669"/>
    <property type="project" value="TreeGrafter"/>
</dbReference>
<protein>
    <recommendedName>
        <fullName evidence="5">UDP-N-acetylglucosamine transferase subunit ALG14</fullName>
    </recommendedName>
    <alternativeName>
        <fullName evidence="10">Asparagine-linked glycosylation protein 14</fullName>
    </alternativeName>
</protein>
<dbReference type="EMBL" id="JAUEDM010000006">
    <property type="protein sequence ID" value="KAK3314651.1"/>
    <property type="molecule type" value="Genomic_DNA"/>
</dbReference>
<proteinExistence type="inferred from homology"/>
<comment type="similarity">
    <text evidence="3">Belongs to the ALG14 family.</text>
</comment>
<dbReference type="Proteomes" id="UP001283341">
    <property type="component" value="Unassembled WGS sequence"/>
</dbReference>
<keyword evidence="7" id="KW-0256">Endoplasmic reticulum</keyword>
<dbReference type="PANTHER" id="PTHR12154:SF4">
    <property type="entry name" value="UDP-N-ACETYLGLUCOSAMINE TRANSFERASE SUBUNIT ALG14 HOMOLOG"/>
    <property type="match status" value="1"/>
</dbReference>
<evidence type="ECO:0000256" key="9">
    <source>
        <dbReference type="ARBA" id="ARBA00023136"/>
    </source>
</evidence>
<name>A0AAE0HXJ7_9PEZI</name>
<dbReference type="Pfam" id="PF08660">
    <property type="entry name" value="Alg14"/>
    <property type="match status" value="1"/>
</dbReference>
<evidence type="ECO:0000256" key="1">
    <source>
        <dbReference type="ARBA" id="ARBA00004389"/>
    </source>
</evidence>
<evidence type="ECO:0000256" key="10">
    <source>
        <dbReference type="ARBA" id="ARBA00032062"/>
    </source>
</evidence>
<keyword evidence="6 12" id="KW-0812">Transmembrane</keyword>
<keyword evidence="9 12" id="KW-0472">Membrane</keyword>
<reference evidence="13" key="2">
    <citation type="submission" date="2023-06" db="EMBL/GenBank/DDBJ databases">
        <authorList>
            <consortium name="Lawrence Berkeley National Laboratory"/>
            <person name="Haridas S."/>
            <person name="Hensen N."/>
            <person name="Bonometti L."/>
            <person name="Westerberg I."/>
            <person name="Brannstrom I.O."/>
            <person name="Guillou S."/>
            <person name="Cros-Aarteil S."/>
            <person name="Calhoun S."/>
            <person name="Kuo A."/>
            <person name="Mondo S."/>
            <person name="Pangilinan J."/>
            <person name="Riley R."/>
            <person name="Labutti K."/>
            <person name="Andreopoulos B."/>
            <person name="Lipzen A."/>
            <person name="Chen C."/>
            <person name="Yanf M."/>
            <person name="Daum C."/>
            <person name="Ng V."/>
            <person name="Clum A."/>
            <person name="Steindorff A."/>
            <person name="Ohm R."/>
            <person name="Martin F."/>
            <person name="Silar P."/>
            <person name="Natvig D."/>
            <person name="Lalanne C."/>
            <person name="Gautier V."/>
            <person name="Ament-Velasquez S.L."/>
            <person name="Kruys A."/>
            <person name="Hutchinson M.I."/>
            <person name="Powell A.J."/>
            <person name="Barry K."/>
            <person name="Miller A.N."/>
            <person name="Grigoriev I.V."/>
            <person name="Debuchy R."/>
            <person name="Gladieux P."/>
            <person name="Thoren M.H."/>
            <person name="Johannesson H."/>
        </authorList>
    </citation>
    <scope>NUCLEOTIDE SEQUENCE</scope>
    <source>
        <strain evidence="13">CBS 118394</strain>
    </source>
</reference>
<dbReference type="GO" id="GO:0006488">
    <property type="term" value="P:dolichol-linked oligosaccharide biosynthetic process"/>
    <property type="evidence" value="ECO:0007669"/>
    <property type="project" value="InterPro"/>
</dbReference>
<sequence>MALHHDKVVSGGERLTPQIRITKPKEEQQQQQENEPQTLQVLEMRSDDNQAFALLVWLLLTLSAFFTAFIILSWSWFTALIAVLAGFVVFRHLTLKWERPLPPHNDSSSRSQRKASTTNPPVPDTSLLPAVYFLYVLGSGGHSAEMIDTVTQQFRGQSNQHRRYVITSGDSSSQGMAERLEARIRDAFSGSDPSKAGTRDIFRIRRARDVHQPLLTAPFTCLASAAHAVGAITREPTSRSEKRYGRQFKYPHVIVTNGPASGFIVSLVAHFLKVFYLVPRNRLKIVYIESWARSRTLSLTGKLFLWTGIADKFCVQHETLARMTGAEYMGRVGIRPPAVPGGR</sequence>
<dbReference type="PANTHER" id="PTHR12154">
    <property type="entry name" value="GLYCOSYL TRANSFERASE-RELATED"/>
    <property type="match status" value="1"/>
</dbReference>
<evidence type="ECO:0000256" key="2">
    <source>
        <dbReference type="ARBA" id="ARBA00004590"/>
    </source>
</evidence>
<keyword evidence="14" id="KW-1185">Reference proteome</keyword>
<dbReference type="GO" id="GO:0004577">
    <property type="term" value="F:N-acetylglucosaminyldiphosphodolichol N-acetylglucosaminyltransferase activity"/>
    <property type="evidence" value="ECO:0007669"/>
    <property type="project" value="TreeGrafter"/>
</dbReference>
<feature type="region of interest" description="Disordered" evidence="11">
    <location>
        <begin position="101"/>
        <end position="123"/>
    </location>
</feature>
<comment type="caution">
    <text evidence="13">The sequence shown here is derived from an EMBL/GenBank/DDBJ whole genome shotgun (WGS) entry which is preliminary data.</text>
</comment>
<evidence type="ECO:0000256" key="3">
    <source>
        <dbReference type="ARBA" id="ARBA00009731"/>
    </source>
</evidence>
<reference evidence="13" key="1">
    <citation type="journal article" date="2023" name="Mol. Phylogenet. Evol.">
        <title>Genome-scale phylogeny and comparative genomics of the fungal order Sordariales.</title>
        <authorList>
            <person name="Hensen N."/>
            <person name="Bonometti L."/>
            <person name="Westerberg I."/>
            <person name="Brannstrom I.O."/>
            <person name="Guillou S."/>
            <person name="Cros-Aarteil S."/>
            <person name="Calhoun S."/>
            <person name="Haridas S."/>
            <person name="Kuo A."/>
            <person name="Mondo S."/>
            <person name="Pangilinan J."/>
            <person name="Riley R."/>
            <person name="LaButti K."/>
            <person name="Andreopoulos B."/>
            <person name="Lipzen A."/>
            <person name="Chen C."/>
            <person name="Yan M."/>
            <person name="Daum C."/>
            <person name="Ng V."/>
            <person name="Clum A."/>
            <person name="Steindorff A."/>
            <person name="Ohm R.A."/>
            <person name="Martin F."/>
            <person name="Silar P."/>
            <person name="Natvig D.O."/>
            <person name="Lalanne C."/>
            <person name="Gautier V."/>
            <person name="Ament-Velasquez S.L."/>
            <person name="Kruys A."/>
            <person name="Hutchinson M.I."/>
            <person name="Powell A.J."/>
            <person name="Barry K."/>
            <person name="Miller A.N."/>
            <person name="Grigoriev I.V."/>
            <person name="Debuchy R."/>
            <person name="Gladieux P."/>
            <person name="Hiltunen Thoren M."/>
            <person name="Johannesson H."/>
        </authorList>
    </citation>
    <scope>NUCLEOTIDE SEQUENCE</scope>
    <source>
        <strain evidence="13">CBS 118394</strain>
    </source>
</reference>
<evidence type="ECO:0000313" key="14">
    <source>
        <dbReference type="Proteomes" id="UP001283341"/>
    </source>
</evidence>
<dbReference type="InterPro" id="IPR013969">
    <property type="entry name" value="Oligosacch_biosynth_Alg14"/>
</dbReference>
<evidence type="ECO:0000256" key="6">
    <source>
        <dbReference type="ARBA" id="ARBA00022692"/>
    </source>
</evidence>
<evidence type="ECO:0000256" key="7">
    <source>
        <dbReference type="ARBA" id="ARBA00022824"/>
    </source>
</evidence>
<gene>
    <name evidence="13" type="ORF">B0H66DRAFT_605596</name>
</gene>
<evidence type="ECO:0000256" key="11">
    <source>
        <dbReference type="SAM" id="MobiDB-lite"/>
    </source>
</evidence>
<accession>A0AAE0HXJ7</accession>
<keyword evidence="8 12" id="KW-1133">Transmembrane helix</keyword>